<dbReference type="AlphaFoldDB" id="A0AA36A015"/>
<evidence type="ECO:0000313" key="9">
    <source>
        <dbReference type="EMBL" id="CAI9300977.1"/>
    </source>
</evidence>
<feature type="domain" description="OVATE" evidence="8">
    <location>
        <begin position="263"/>
        <end position="322"/>
    </location>
</feature>
<dbReference type="PANTHER" id="PTHR33057:SF128">
    <property type="entry name" value="TRANSCRIPTION REPRESSOR OFP3"/>
    <property type="match status" value="1"/>
</dbReference>
<feature type="compositionally biased region" description="Low complexity" evidence="7">
    <location>
        <begin position="129"/>
        <end position="139"/>
    </location>
</feature>
<comment type="subcellular location">
    <subcellularLocation>
        <location evidence="1 6">Nucleus</location>
    </subcellularLocation>
</comment>
<evidence type="ECO:0000256" key="4">
    <source>
        <dbReference type="ARBA" id="ARBA00023163"/>
    </source>
</evidence>
<feature type="region of interest" description="Disordered" evidence="7">
    <location>
        <begin position="196"/>
        <end position="231"/>
    </location>
</feature>
<feature type="region of interest" description="Disordered" evidence="7">
    <location>
        <begin position="28"/>
        <end position="60"/>
    </location>
</feature>
<keyword evidence="5 6" id="KW-0539">Nucleus</keyword>
<evidence type="ECO:0000259" key="8">
    <source>
        <dbReference type="PROSITE" id="PS51754"/>
    </source>
</evidence>
<dbReference type="InterPro" id="IPR038933">
    <property type="entry name" value="Ovate"/>
</dbReference>
<sequence>MGNYRFRFSDMIPNAWFYKLRDMSKTTKTTATSTTHSKKPTSGSYYSAAPPQNHHFSQPRNSFYYTPRVSQFHNSPKFPYLHDPPRKSSKKTRPNRKTIYRPSPKHTSLADSTQSTLQDFFHSPTTNTSPFSLHESSSSESTQSGLATASWCTSCTCRVSSSTSDIVIDVNETRNSDNSSCGFDLSPEIELNLPPIITKPAKPTSRNTQTSHSGKKLKEANRTPARKSVSGVKLRTNSPKLAVSKRIVQKSAQRKTLSESFAIVKSSYDPQKDFMESMMEMIVENNIRASKDLEELLACYLSLNSDEYHDVIVKAFEQIWFSLPDM</sequence>
<evidence type="ECO:0000256" key="3">
    <source>
        <dbReference type="ARBA" id="ARBA00023015"/>
    </source>
</evidence>
<comment type="function">
    <text evidence="6">Transcriptional repressor that regulates multiple aspects of plant growth and development.</text>
</comment>
<dbReference type="PROSITE" id="PS51754">
    <property type="entry name" value="OVATE"/>
    <property type="match status" value="1"/>
</dbReference>
<keyword evidence="3 6" id="KW-0805">Transcription regulation</keyword>
<dbReference type="PANTHER" id="PTHR33057">
    <property type="entry name" value="TRANSCRIPTION REPRESSOR OFP7-RELATED"/>
    <property type="match status" value="1"/>
</dbReference>
<evidence type="ECO:0000256" key="7">
    <source>
        <dbReference type="SAM" id="MobiDB-lite"/>
    </source>
</evidence>
<dbReference type="InterPro" id="IPR006458">
    <property type="entry name" value="Ovate_C"/>
</dbReference>
<evidence type="ECO:0000256" key="5">
    <source>
        <dbReference type="ARBA" id="ARBA00023242"/>
    </source>
</evidence>
<dbReference type="GO" id="GO:0005634">
    <property type="term" value="C:nucleus"/>
    <property type="evidence" value="ECO:0007669"/>
    <property type="project" value="UniProtKB-SubCell"/>
</dbReference>
<feature type="region of interest" description="Disordered" evidence="7">
    <location>
        <begin position="75"/>
        <end position="139"/>
    </location>
</feature>
<protein>
    <recommendedName>
        <fullName evidence="6">Transcription repressor</fullName>
    </recommendedName>
    <alternativeName>
        <fullName evidence="6">Ovate family protein</fullName>
    </alternativeName>
</protein>
<reference evidence="9" key="1">
    <citation type="submission" date="2023-04" db="EMBL/GenBank/DDBJ databases">
        <authorList>
            <person name="Vijverberg K."/>
            <person name="Xiong W."/>
            <person name="Schranz E."/>
        </authorList>
    </citation>
    <scope>NUCLEOTIDE SEQUENCE</scope>
</reference>
<organism evidence="9 10">
    <name type="scientific">Lactuca saligna</name>
    <name type="common">Willowleaf lettuce</name>
    <dbReference type="NCBI Taxonomy" id="75948"/>
    <lineage>
        <taxon>Eukaryota</taxon>
        <taxon>Viridiplantae</taxon>
        <taxon>Streptophyta</taxon>
        <taxon>Embryophyta</taxon>
        <taxon>Tracheophyta</taxon>
        <taxon>Spermatophyta</taxon>
        <taxon>Magnoliopsida</taxon>
        <taxon>eudicotyledons</taxon>
        <taxon>Gunneridae</taxon>
        <taxon>Pentapetalae</taxon>
        <taxon>asterids</taxon>
        <taxon>campanulids</taxon>
        <taxon>Asterales</taxon>
        <taxon>Asteraceae</taxon>
        <taxon>Cichorioideae</taxon>
        <taxon>Cichorieae</taxon>
        <taxon>Lactucinae</taxon>
        <taxon>Lactuca</taxon>
    </lineage>
</organism>
<keyword evidence="2 6" id="KW-0678">Repressor</keyword>
<feature type="compositionally biased region" description="Basic residues" evidence="7">
    <location>
        <begin position="87"/>
        <end position="99"/>
    </location>
</feature>
<evidence type="ECO:0000313" key="10">
    <source>
        <dbReference type="Proteomes" id="UP001177003"/>
    </source>
</evidence>
<dbReference type="NCBIfam" id="TIGR01568">
    <property type="entry name" value="A_thal_3678"/>
    <property type="match status" value="1"/>
</dbReference>
<gene>
    <name evidence="9" type="ORF">LSALG_LOCUS39569</name>
</gene>
<evidence type="ECO:0000256" key="1">
    <source>
        <dbReference type="ARBA" id="ARBA00004123"/>
    </source>
</evidence>
<keyword evidence="10" id="KW-1185">Reference proteome</keyword>
<keyword evidence="4 6" id="KW-0804">Transcription</keyword>
<accession>A0AA36A015</accession>
<feature type="compositionally biased region" description="Polar residues" evidence="7">
    <location>
        <begin position="105"/>
        <end position="128"/>
    </location>
</feature>
<dbReference type="Proteomes" id="UP001177003">
    <property type="component" value="Chromosome 9"/>
</dbReference>
<evidence type="ECO:0000256" key="6">
    <source>
        <dbReference type="RuleBase" id="RU367028"/>
    </source>
</evidence>
<dbReference type="GO" id="GO:0045892">
    <property type="term" value="P:negative regulation of DNA-templated transcription"/>
    <property type="evidence" value="ECO:0007669"/>
    <property type="project" value="UniProtKB-UniRule"/>
</dbReference>
<dbReference type="GO" id="GO:0003677">
    <property type="term" value="F:DNA binding"/>
    <property type="evidence" value="ECO:0007669"/>
    <property type="project" value="InterPro"/>
</dbReference>
<name>A0AA36A015_LACSI</name>
<evidence type="ECO:0000256" key="2">
    <source>
        <dbReference type="ARBA" id="ARBA00022491"/>
    </source>
</evidence>
<dbReference type="EMBL" id="OX465085">
    <property type="protein sequence ID" value="CAI9300977.1"/>
    <property type="molecule type" value="Genomic_DNA"/>
</dbReference>
<dbReference type="InterPro" id="IPR025830">
    <property type="entry name" value="DNA_bnd_dom_ovate"/>
</dbReference>
<dbReference type="Pfam" id="PF04844">
    <property type="entry name" value="Ovate"/>
    <property type="match status" value="1"/>
</dbReference>
<proteinExistence type="predicted"/>
<dbReference type="Pfam" id="PF13724">
    <property type="entry name" value="DNA_binding_2"/>
    <property type="match status" value="1"/>
</dbReference>